<reference evidence="4" key="1">
    <citation type="submission" date="2022-04" db="EMBL/GenBank/DDBJ databases">
        <title>Mucilaginibacter sp. RS28 isolated from freshwater.</title>
        <authorList>
            <person name="Ko S.-R."/>
        </authorList>
    </citation>
    <scope>NUCLEOTIDE SEQUENCE</scope>
    <source>
        <strain evidence="4">RS28</strain>
    </source>
</reference>
<dbReference type="PIRSF" id="PIRSF018266">
    <property type="entry name" value="FecR"/>
    <property type="match status" value="1"/>
</dbReference>
<dbReference type="GO" id="GO:0016989">
    <property type="term" value="F:sigma factor antagonist activity"/>
    <property type="evidence" value="ECO:0007669"/>
    <property type="project" value="TreeGrafter"/>
</dbReference>
<proteinExistence type="predicted"/>
<dbReference type="PANTHER" id="PTHR30273:SF2">
    <property type="entry name" value="PROTEIN FECR"/>
    <property type="match status" value="1"/>
</dbReference>
<dbReference type="AlphaFoldDB" id="A0A9X1X0Y0"/>
<dbReference type="Proteomes" id="UP001139450">
    <property type="component" value="Unassembled WGS sequence"/>
</dbReference>
<evidence type="ECO:0000313" key="5">
    <source>
        <dbReference type="Proteomes" id="UP001139450"/>
    </source>
</evidence>
<dbReference type="EMBL" id="JALJEJ010000002">
    <property type="protein sequence ID" value="MCJ8209212.1"/>
    <property type="molecule type" value="Genomic_DNA"/>
</dbReference>
<comment type="caution">
    <text evidence="4">The sequence shown here is derived from an EMBL/GenBank/DDBJ whole genome shotgun (WGS) entry which is preliminary data.</text>
</comment>
<keyword evidence="1" id="KW-0812">Transmembrane</keyword>
<evidence type="ECO:0000259" key="3">
    <source>
        <dbReference type="Pfam" id="PF16344"/>
    </source>
</evidence>
<dbReference type="Pfam" id="PF16344">
    <property type="entry name" value="FecR_C"/>
    <property type="match status" value="1"/>
</dbReference>
<protein>
    <submittedName>
        <fullName evidence="4">FecR domain-containing protein</fullName>
    </submittedName>
</protein>
<accession>A0A9X1X0Y0</accession>
<evidence type="ECO:0000256" key="1">
    <source>
        <dbReference type="SAM" id="Phobius"/>
    </source>
</evidence>
<gene>
    <name evidence="4" type="ORF">MUY27_05800</name>
</gene>
<organism evidence="4 5">
    <name type="scientific">Mucilaginibacter straminoryzae</name>
    <dbReference type="NCBI Taxonomy" id="2932774"/>
    <lineage>
        <taxon>Bacteria</taxon>
        <taxon>Pseudomonadati</taxon>
        <taxon>Bacteroidota</taxon>
        <taxon>Sphingobacteriia</taxon>
        <taxon>Sphingobacteriales</taxon>
        <taxon>Sphingobacteriaceae</taxon>
        <taxon>Mucilaginibacter</taxon>
    </lineage>
</organism>
<keyword evidence="1" id="KW-1133">Transmembrane helix</keyword>
<feature type="transmembrane region" description="Helical" evidence="1">
    <location>
        <begin position="71"/>
        <end position="92"/>
    </location>
</feature>
<name>A0A9X1X0Y0_9SPHI</name>
<sequence>MTEKEANFTKDLLERYNAGKCSEAECRLVDSWFNYQAANNPEMPGSDDIELIGREIWHNLPASGYVAKRHLWYKITAAAAMLAVVCGIFLHVNSRRNNQPAVAKQKQTILPGTYGATLTLGNGNRIALRALQNGVFAEESTVTISKTAKGELVYKVKDTGVATPQVNTLSTAKGETFKVELPDGSSVWLDAASTLTYSTNLATADIRKVSLTGEAYFKVAHDAEHPFVVKTAGHEVKVLGTEFNISSYPDDDVETTTLIKGSVSMSTANQKVLLVPGQQGVVNNGRIEKSAANIYAAIGWKNNEFVFASQDIRAIMKLIARWYDVDIYYEGNITNEKISGNISRFADINSVVNILRATEMVKVQIDGRKLIISGIK</sequence>
<dbReference type="RefSeq" id="WP_245129041.1">
    <property type="nucleotide sequence ID" value="NZ_JALJEJ010000002.1"/>
</dbReference>
<evidence type="ECO:0000313" key="4">
    <source>
        <dbReference type="EMBL" id="MCJ8209212.1"/>
    </source>
</evidence>
<keyword evidence="1" id="KW-0472">Membrane</keyword>
<feature type="domain" description="FecR protein" evidence="2">
    <location>
        <begin position="168"/>
        <end position="263"/>
    </location>
</feature>
<dbReference type="InterPro" id="IPR032508">
    <property type="entry name" value="FecR_C"/>
</dbReference>
<dbReference type="Gene3D" id="2.60.120.1440">
    <property type="match status" value="1"/>
</dbReference>
<keyword evidence="5" id="KW-1185">Reference proteome</keyword>
<evidence type="ECO:0000259" key="2">
    <source>
        <dbReference type="Pfam" id="PF04773"/>
    </source>
</evidence>
<dbReference type="Pfam" id="PF04773">
    <property type="entry name" value="FecR"/>
    <property type="match status" value="1"/>
</dbReference>
<feature type="domain" description="Protein FecR C-terminal" evidence="3">
    <location>
        <begin position="304"/>
        <end position="372"/>
    </location>
</feature>
<dbReference type="Gene3D" id="3.55.50.30">
    <property type="match status" value="1"/>
</dbReference>
<dbReference type="InterPro" id="IPR006860">
    <property type="entry name" value="FecR"/>
</dbReference>
<dbReference type="PANTHER" id="PTHR30273">
    <property type="entry name" value="PERIPLASMIC SIGNAL SENSOR AND SIGMA FACTOR ACTIVATOR FECR-RELATED"/>
    <property type="match status" value="1"/>
</dbReference>
<dbReference type="InterPro" id="IPR012373">
    <property type="entry name" value="Ferrdict_sens_TM"/>
</dbReference>